<comment type="catalytic activity">
    <reaction evidence="5">
        <text>uridine(32) in tRNA + S-adenosyl-L-methionine = 2'-O-methyluridine(32) in tRNA + S-adenosyl-L-homocysteine + H(+)</text>
        <dbReference type="Rhea" id="RHEA:42936"/>
        <dbReference type="Rhea" id="RHEA-COMP:10107"/>
        <dbReference type="Rhea" id="RHEA-COMP:10290"/>
        <dbReference type="ChEBI" id="CHEBI:15378"/>
        <dbReference type="ChEBI" id="CHEBI:57856"/>
        <dbReference type="ChEBI" id="CHEBI:59789"/>
        <dbReference type="ChEBI" id="CHEBI:65315"/>
        <dbReference type="ChEBI" id="CHEBI:74478"/>
        <dbReference type="EC" id="2.1.1.200"/>
    </reaction>
</comment>
<dbReference type="InterPro" id="IPR004384">
    <property type="entry name" value="RNA_MeTrfase_TrmJ/LasT"/>
</dbReference>
<keyword evidence="9" id="KW-1185">Reference proteome</keyword>
<comment type="caution">
    <text evidence="8">The sequence shown here is derived from an EMBL/GenBank/DDBJ whole genome shotgun (WGS) entry which is preliminary data.</text>
</comment>
<keyword evidence="3" id="KW-0808">Transferase</keyword>
<name>A0ABU1GX31_9GAMM</name>
<dbReference type="SUPFAM" id="SSF75217">
    <property type="entry name" value="alpha/beta knot"/>
    <property type="match status" value="1"/>
</dbReference>
<evidence type="ECO:0000313" key="8">
    <source>
        <dbReference type="EMBL" id="MDR5895888.1"/>
    </source>
</evidence>
<proteinExistence type="inferred from homology"/>
<dbReference type="EMBL" id="JARWAO010000003">
    <property type="protein sequence ID" value="MDR5895888.1"/>
    <property type="molecule type" value="Genomic_DNA"/>
</dbReference>
<keyword evidence="5" id="KW-0963">Cytoplasm</keyword>
<keyword evidence="5" id="KW-0819">tRNA processing</keyword>
<comment type="catalytic activity">
    <reaction evidence="5">
        <text>cytidine(32) in tRNA + S-adenosyl-L-methionine = 2'-O-methylcytidine(32) in tRNA + S-adenosyl-L-homocysteine + H(+)</text>
        <dbReference type="Rhea" id="RHEA:42932"/>
        <dbReference type="Rhea" id="RHEA-COMP:10288"/>
        <dbReference type="Rhea" id="RHEA-COMP:10289"/>
        <dbReference type="ChEBI" id="CHEBI:15378"/>
        <dbReference type="ChEBI" id="CHEBI:57856"/>
        <dbReference type="ChEBI" id="CHEBI:59789"/>
        <dbReference type="ChEBI" id="CHEBI:74495"/>
        <dbReference type="ChEBI" id="CHEBI:82748"/>
        <dbReference type="EC" id="2.1.1.200"/>
    </reaction>
</comment>
<protein>
    <recommendedName>
        <fullName evidence="5">tRNA (cytidine/uridine-2'-O-)-methyltransferase TrmJ</fullName>
        <ecNumber evidence="5">2.1.1.200</ecNumber>
    </recommendedName>
    <alternativeName>
        <fullName evidence="5">tRNA (cytidine(32)/uridine(32)-2'-O)-methyltransferase</fullName>
    </alternativeName>
    <alternativeName>
        <fullName evidence="5">tRNA Cm32/Um32 methyltransferase</fullName>
    </alternativeName>
</protein>
<keyword evidence="4 5" id="KW-0949">S-adenosyl-L-methionine</keyword>
<evidence type="ECO:0000256" key="2">
    <source>
        <dbReference type="ARBA" id="ARBA00022603"/>
    </source>
</evidence>
<dbReference type="PANTHER" id="PTHR42786:SF2">
    <property type="entry name" value="TRNA (CYTIDINE_URIDINE-2'-O-)-METHYLTRANSFERASE TRMJ"/>
    <property type="match status" value="1"/>
</dbReference>
<evidence type="ECO:0000256" key="4">
    <source>
        <dbReference type="ARBA" id="ARBA00022691"/>
    </source>
</evidence>
<dbReference type="Proteomes" id="UP001269375">
    <property type="component" value="Unassembled WGS sequence"/>
</dbReference>
<dbReference type="PIRSF" id="PIRSF004808">
    <property type="entry name" value="LasT"/>
    <property type="match status" value="1"/>
</dbReference>
<comment type="function">
    <text evidence="5">Catalyzes the formation of 2'O-methylated cytidine (Cm32) or 2'O-methylated uridine (Um32) at position 32 in tRNA.</text>
</comment>
<dbReference type="NCBIfam" id="TIGR00050">
    <property type="entry name" value="rRNA_methyl_1"/>
    <property type="match status" value="1"/>
</dbReference>
<evidence type="ECO:0000256" key="3">
    <source>
        <dbReference type="ARBA" id="ARBA00022679"/>
    </source>
</evidence>
<organism evidence="8 9">
    <name type="scientific">Larsenimonas suaedae</name>
    <dbReference type="NCBI Taxonomy" id="1851019"/>
    <lineage>
        <taxon>Bacteria</taxon>
        <taxon>Pseudomonadati</taxon>
        <taxon>Pseudomonadota</taxon>
        <taxon>Gammaproteobacteria</taxon>
        <taxon>Oceanospirillales</taxon>
        <taxon>Halomonadaceae</taxon>
        <taxon>Larsenimonas</taxon>
    </lineage>
</organism>
<evidence type="ECO:0000313" key="9">
    <source>
        <dbReference type="Proteomes" id="UP001269375"/>
    </source>
</evidence>
<dbReference type="EC" id="2.1.1.200" evidence="5"/>
<comment type="subunit">
    <text evidence="5">Homodimer.</text>
</comment>
<evidence type="ECO:0000256" key="1">
    <source>
        <dbReference type="ARBA" id="ARBA00007228"/>
    </source>
</evidence>
<dbReference type="CDD" id="cd18093">
    <property type="entry name" value="SpoU-like_TrmJ"/>
    <property type="match status" value="1"/>
</dbReference>
<dbReference type="Pfam" id="PF00588">
    <property type="entry name" value="SpoU_methylase"/>
    <property type="match status" value="1"/>
</dbReference>
<evidence type="ECO:0000256" key="5">
    <source>
        <dbReference type="RuleBase" id="RU362024"/>
    </source>
</evidence>
<dbReference type="RefSeq" id="WP_251589791.1">
    <property type="nucleotide sequence ID" value="NZ_JAMLJI010000001.1"/>
</dbReference>
<dbReference type="InterPro" id="IPR029028">
    <property type="entry name" value="Alpha/beta_knot_MTases"/>
</dbReference>
<evidence type="ECO:0000256" key="6">
    <source>
        <dbReference type="SAM" id="MobiDB-lite"/>
    </source>
</evidence>
<dbReference type="InterPro" id="IPR029026">
    <property type="entry name" value="tRNA_m1G_MTases_N"/>
</dbReference>
<accession>A0ABU1GX31</accession>
<feature type="region of interest" description="Disordered" evidence="6">
    <location>
        <begin position="236"/>
        <end position="255"/>
    </location>
</feature>
<dbReference type="Gene3D" id="1.10.8.590">
    <property type="match status" value="1"/>
</dbReference>
<sequence>MLSNIKIVLVQTYHPGNIGSAARAMKTMGLNQLTLVAPRSFPDNNASAMAAGATDLLECATVVERLEDAVSDCTMVIGASARLRSFPLPHFSEPDDMAHQVLDEARSGSVALVFGRERFGLTNDEIQCCTHQMTLPTAPDYPVLNLAQAVQICAHEVFNAWRKLPESDYRLQAPREAEKPTQAQMQAFFHHLEQRLDDAGFHNQPHARTFDRLRAVFTRAQPSKKELSMLRGMINALQSPTDESSRGEPVRQNPD</sequence>
<comment type="subcellular location">
    <subcellularLocation>
        <location evidence="5">Cytoplasm</location>
    </subcellularLocation>
</comment>
<dbReference type="PANTHER" id="PTHR42786">
    <property type="entry name" value="TRNA/RRNA METHYLTRANSFERASE"/>
    <property type="match status" value="1"/>
</dbReference>
<dbReference type="GO" id="GO:0008168">
    <property type="term" value="F:methyltransferase activity"/>
    <property type="evidence" value="ECO:0007669"/>
    <property type="project" value="UniProtKB-KW"/>
</dbReference>
<evidence type="ECO:0000259" key="7">
    <source>
        <dbReference type="Pfam" id="PF00588"/>
    </source>
</evidence>
<gene>
    <name evidence="5" type="primary">trmJ</name>
    <name evidence="8" type="ORF">QC825_07365</name>
</gene>
<feature type="compositionally biased region" description="Basic and acidic residues" evidence="6">
    <location>
        <begin position="243"/>
        <end position="255"/>
    </location>
</feature>
<comment type="similarity">
    <text evidence="1">Belongs to the class IV-like SAM-binding methyltransferase superfamily. RNA methyltransferase TrmH family.</text>
</comment>
<dbReference type="GO" id="GO:0032259">
    <property type="term" value="P:methylation"/>
    <property type="evidence" value="ECO:0007669"/>
    <property type="project" value="UniProtKB-KW"/>
</dbReference>
<keyword evidence="2 5" id="KW-0489">Methyltransferase</keyword>
<feature type="domain" description="tRNA/rRNA methyltransferase SpoU type" evidence="7">
    <location>
        <begin position="5"/>
        <end position="154"/>
    </location>
</feature>
<reference evidence="8 9" key="1">
    <citation type="submission" date="2023-04" db="EMBL/GenBank/DDBJ databases">
        <title>A long-awaited taxogenomic arrangement of the family Halomonadaceae.</title>
        <authorList>
            <person name="De La Haba R."/>
            <person name="Chuvochina M."/>
            <person name="Wittouck S."/>
            <person name="Arahal D.R."/>
            <person name="Sanchez-Porro C."/>
            <person name="Hugenholtz P."/>
            <person name="Ventosa A."/>
        </authorList>
    </citation>
    <scope>NUCLEOTIDE SEQUENCE [LARGE SCALE GENOMIC DNA]</scope>
    <source>
        <strain evidence="8 9">DSM 22428</strain>
    </source>
</reference>
<dbReference type="Gene3D" id="3.40.1280.10">
    <property type="match status" value="1"/>
</dbReference>
<dbReference type="InterPro" id="IPR001537">
    <property type="entry name" value="SpoU_MeTrfase"/>
</dbReference>